<dbReference type="Pfam" id="PF02801">
    <property type="entry name" value="Ketoacyl-synt_C"/>
    <property type="match status" value="1"/>
</dbReference>
<feature type="domain" description="Ketosynthase family 3 (KS3)" evidence="5">
    <location>
        <begin position="36"/>
        <end position="452"/>
    </location>
</feature>
<dbReference type="PANTHER" id="PTHR43775">
    <property type="entry name" value="FATTY ACID SYNTHASE"/>
    <property type="match status" value="1"/>
</dbReference>
<dbReference type="Pfam" id="PF00109">
    <property type="entry name" value="ketoacyl-synt"/>
    <property type="match status" value="1"/>
</dbReference>
<gene>
    <name evidence="6" type="ORF">BJP34_29060</name>
</gene>
<dbReference type="InterPro" id="IPR014043">
    <property type="entry name" value="Acyl_transferase_dom"/>
</dbReference>
<dbReference type="Gene3D" id="1.10.1200.10">
    <property type="entry name" value="ACP-like"/>
    <property type="match status" value="1"/>
</dbReference>
<dbReference type="GO" id="GO:0005737">
    <property type="term" value="C:cytoplasm"/>
    <property type="evidence" value="ECO:0007669"/>
    <property type="project" value="TreeGrafter"/>
</dbReference>
<dbReference type="PRINTS" id="PR00412">
    <property type="entry name" value="EPOXHYDRLASE"/>
</dbReference>
<dbReference type="InterPro" id="IPR013968">
    <property type="entry name" value="PKS_KR"/>
</dbReference>
<accession>A0A1D8TZ75</accession>
<dbReference type="InterPro" id="IPR009081">
    <property type="entry name" value="PP-bd_ACP"/>
</dbReference>
<dbReference type="SUPFAM" id="SSF53901">
    <property type="entry name" value="Thiolase-like"/>
    <property type="match status" value="1"/>
</dbReference>
<dbReference type="InterPro" id="IPR057326">
    <property type="entry name" value="KR_dom"/>
</dbReference>
<dbReference type="InterPro" id="IPR014031">
    <property type="entry name" value="Ketoacyl_synth_C"/>
</dbReference>
<evidence type="ECO:0000313" key="7">
    <source>
        <dbReference type="Proteomes" id="UP000177870"/>
    </source>
</evidence>
<dbReference type="InterPro" id="IPR036291">
    <property type="entry name" value="NAD(P)-bd_dom_sf"/>
</dbReference>
<dbReference type="SUPFAM" id="SSF52151">
    <property type="entry name" value="FabD/lysophospholipase-like"/>
    <property type="match status" value="1"/>
</dbReference>
<dbReference type="RefSeq" id="WP_070395344.1">
    <property type="nucleotide sequence ID" value="NZ_CP017599.1"/>
</dbReference>
<dbReference type="Pfam" id="PF13469">
    <property type="entry name" value="Sulfotransfer_3"/>
    <property type="match status" value="1"/>
</dbReference>
<dbReference type="STRING" id="1458985.BJP34_29060"/>
<dbReference type="Gene3D" id="3.40.50.720">
    <property type="entry name" value="NAD(P)-binding Rossmann-like Domain"/>
    <property type="match status" value="1"/>
</dbReference>
<dbReference type="Pfam" id="PF00550">
    <property type="entry name" value="PP-binding"/>
    <property type="match status" value="1"/>
</dbReference>
<dbReference type="Gene3D" id="3.40.50.1820">
    <property type="entry name" value="alpha/beta hydrolase"/>
    <property type="match status" value="1"/>
</dbReference>
<dbReference type="FunFam" id="3.40.47.10:FF:000019">
    <property type="entry name" value="Polyketide synthase type I"/>
    <property type="match status" value="1"/>
</dbReference>
<dbReference type="SUPFAM" id="SSF51735">
    <property type="entry name" value="NAD(P)-binding Rossmann-fold domains"/>
    <property type="match status" value="2"/>
</dbReference>
<dbReference type="EMBL" id="CP017599">
    <property type="protein sequence ID" value="AOX02951.1"/>
    <property type="molecule type" value="Genomic_DNA"/>
</dbReference>
<sequence length="2212" mass="243979">MSNVSKTTQQDVTSQEVLQVLQEMRSRLEAVNKAKTEPIAIVGMACRFPGGANDPSTYWRLLHDGIDAITPVPPHRWDVNAHYEPNPEIPGKAYTKQGGFIEQVDQFDPLFFGISPREAISLDPQYRLLLEVTWEALENAGQTWTNLKNSKTSVFMGVSTDDYASLSNPILVNNRSLGVGRISHLLGLQGSNIQLDTACSSSLVAIHLACQSLRSGESNLALVGGVNLILSPISTISRCKMKALSPDGRCKTFDVAANGYGQAEGCGVVVLKRLSDAITDGDLISALIRGSAINHDGPSSGLTVPNGMAQKQVIQQALSNARLEPHQVSYLEAHGTGTALGDPIEIEALAAIYGKNRPVDQPLVVGSVKTNIGHLEAAAGVSALIKVVLALQHQEIPPHLHLKQPNPYVDWDKLPIKIPTSLMPWNCEAKPRIAGISSFGISGTNAHLLLEEVPELIKGQKAKGKSENDLEPPLHILTLSTKTEKALEELVSRYQNHWETYPELAISDVCYTANTGRAQFNHRLAIIASEPEELTQKLRQHTAGEEVVGVFSGKVPNSGSESKVAFLFTGQGSQYLNMGRQLYETQPTFRQALDTCDHILRPYLDNPLLEILYPQDAQKSNDSPLDQTGYTQPALFSIEYALLKLWESWGIKPNVVMGHSVGEYVAATVAGVFSLEDGLKLIAARGRLMQGLPAGGEMVSVMASESKVLETLKAMSQSDKVVIAAINGPESIVISGEAKAVRAIATHLESVGIKIKQLQVSHAFHSPLMEPMLAEFEAVANQITYHQPRIPIISNVTGTKADQSIASAQYWVNHVRQPVRFAQGMATLHQQGYETFLEIGAKPILLGMGKQCLSPDVGVWLPSLRHGVDEWQQILSSLGQLYVQGAKVDWSGFDRDYSREKVVLPTYPFQRERYWVETSTNQQQVVGSGEPNLQGTPEGTSTTIVKLLSQGNTKELAEKVEKTSDLPPEQLKLLPDLLASLSQQHQQELARLTTKKWFYKVQWISQAIKPQRNKSNNQVCHWLILTDSKGLGKSLATHLQQLGNECSVVYQADNYQNYEPGIYHINPSHPQEFEQVYQTIFENGKLPLQKVIHLWSLDTASEQDLTTETLEQAQLWGCGSTLHLLQTLVKNPNSTPPKLWMITRGTQPVLSPTEKLTVATSPLWGLGRTIASEHPQLWGGLVDLDPQGSEDEVEVLLQQIIDSQKEDHLAVRNRKIYVARLLKHIPQESQPLSLRSDATYLITGGLGALGLKTAAWMAEKGARNLVLISRRQPSEQAQQTIQSLEELGTQVKVLSADISVESDVANILEQIQTSLPPLLGVIHAAGVLDDGLLQQTNWERFTKVMAPKVNGTWNLHKLTQHLSLDFFVCFSSMSSLLGSPGQGNYAAANAFMDAVVHSRREMGLPGLSINWGGWSEGGMAIRLASQHQNRMQTAGISLISPEQGIQVLEELVRTQSTAQVGVLPVDWSVLAKQFSSANPSSLLLELLQQETSSEKTDERILEKLQAAPITERQDILKTYIQLVVAKTLGINPSKISTDDNFVELGMDSLMGMEVVNKLSSDLDFIIYPREFYERPTINSLTQYLSAELNNDNVVDQPSPTSSEIFTTTSSPSGNYARSASVSSRLPGIIFILSSPRSGSTLLRVMLAGHSSLFSPPELHLLPFDTMKERQEQLNLSYLGEGLQKTFMEVQNLDATASQTLIQDLESQNLSIQQVYGMLQESIAPRLLVDKSPSYAMEPTILERGEALFANSKYIYLVRHPYSVIESFVRMRMQKLVGLGEENPYRVAEQVWAKSNQNILNFLSQLEPERQHQIHYEDLVTEPESVLSQLCDFLNIAFEPELLQPYQGDRMTGGVHQKSLSISDPNFLKHNTIDESLADKWKTIQLPYPLKSETQRIASQLNYELPNLVTTPTNQQPQVSTTSSKEQPTMEEKFLEFGGNQICLCSWGSPEHPVVLCIHGLLEQGLAWQEVALPLAAQGYRVVAPDLFGHGRSSHLELVTSYSSLTFLAQIDRVIQELPDQPLLLVGHSMGAMLATAIASVRPKKIKELILVELPLPAEESKKESAVNQLTTCLDYLSSTPQHPIFPDVATAASRLRQAIPSLSEEFSYILAQRITQPNQGGVRWSWDAIIRTRSILGLNNLPGGRSQYLEMLKSIQVPTTLVYGDSSKLNRPEDLQQQKMTMTQAKRVFLSGGHNLHIDAAAALASLILTSQ</sequence>
<dbReference type="CDD" id="cd00833">
    <property type="entry name" value="PKS"/>
    <property type="match status" value="1"/>
</dbReference>
<dbReference type="SUPFAM" id="SSF47336">
    <property type="entry name" value="ACP-like"/>
    <property type="match status" value="1"/>
</dbReference>
<dbReference type="Proteomes" id="UP000177870">
    <property type="component" value="Chromosome"/>
</dbReference>
<dbReference type="GO" id="GO:0071770">
    <property type="term" value="P:DIM/DIP cell wall layer assembly"/>
    <property type="evidence" value="ECO:0007669"/>
    <property type="project" value="TreeGrafter"/>
</dbReference>
<keyword evidence="3" id="KW-0808">Transferase</keyword>
<dbReference type="SMART" id="SM00825">
    <property type="entry name" value="PKS_KS"/>
    <property type="match status" value="1"/>
</dbReference>
<dbReference type="Gene3D" id="3.40.47.10">
    <property type="match status" value="1"/>
</dbReference>
<dbReference type="InterPro" id="IPR000639">
    <property type="entry name" value="Epox_hydrolase-like"/>
</dbReference>
<keyword evidence="2" id="KW-0597">Phosphoprotein</keyword>
<dbReference type="Gene3D" id="3.30.70.3290">
    <property type="match status" value="1"/>
</dbReference>
<dbReference type="CDD" id="cd08955">
    <property type="entry name" value="KR_2_FAS_SDR_x"/>
    <property type="match status" value="1"/>
</dbReference>
<reference evidence="7" key="1">
    <citation type="submission" date="2016-10" db="EMBL/GenBank/DDBJ databases">
        <title>Comparative genomics uncovers the prolific and rare metabolic potential of the cyanobacterial genus Moorea.</title>
        <authorList>
            <person name="Leao T."/>
            <person name="Castelao G."/>
            <person name="Korobeynikov A."/>
            <person name="Monroe E.A."/>
            <person name="Podell S."/>
            <person name="Glukhov E."/>
            <person name="Allen E."/>
            <person name="Gerwick W.H."/>
            <person name="Gerwick L."/>
        </authorList>
    </citation>
    <scope>NUCLEOTIDE SEQUENCE [LARGE SCALE GENOMIC DNA]</scope>
    <source>
        <strain evidence="7">PAL-8-15-08-1</strain>
    </source>
</reference>
<dbReference type="OrthoDB" id="499075at2"/>
<dbReference type="InterPro" id="IPR000073">
    <property type="entry name" value="AB_hydrolase_1"/>
</dbReference>
<dbReference type="GO" id="GO:0004315">
    <property type="term" value="F:3-oxoacyl-[acyl-carrier-protein] synthase activity"/>
    <property type="evidence" value="ECO:0007669"/>
    <property type="project" value="InterPro"/>
</dbReference>
<evidence type="ECO:0000313" key="6">
    <source>
        <dbReference type="EMBL" id="AOX02951.1"/>
    </source>
</evidence>
<dbReference type="PROSITE" id="PS52004">
    <property type="entry name" value="KS3_2"/>
    <property type="match status" value="1"/>
</dbReference>
<dbReference type="FunFam" id="3.40.366.10:FF:000002">
    <property type="entry name" value="Probable polyketide synthase 2"/>
    <property type="match status" value="1"/>
</dbReference>
<dbReference type="SMART" id="SM00823">
    <property type="entry name" value="PKS_PP"/>
    <property type="match status" value="1"/>
</dbReference>
<dbReference type="GO" id="GO:0031177">
    <property type="term" value="F:phosphopantetheine binding"/>
    <property type="evidence" value="ECO:0007669"/>
    <property type="project" value="InterPro"/>
</dbReference>
<dbReference type="Pfam" id="PF08659">
    <property type="entry name" value="KR"/>
    <property type="match status" value="1"/>
</dbReference>
<dbReference type="SMART" id="SM01294">
    <property type="entry name" value="PKS_PP_betabranch"/>
    <property type="match status" value="1"/>
</dbReference>
<evidence type="ECO:0000259" key="5">
    <source>
        <dbReference type="PROSITE" id="PS52004"/>
    </source>
</evidence>
<dbReference type="InterPro" id="IPR006162">
    <property type="entry name" value="Ppantetheine_attach_site"/>
</dbReference>
<dbReference type="SMART" id="SM00827">
    <property type="entry name" value="PKS_AT"/>
    <property type="match status" value="1"/>
</dbReference>
<dbReference type="KEGG" id="mpro:BJP34_29060"/>
<dbReference type="GO" id="GO:0006633">
    <property type="term" value="P:fatty acid biosynthetic process"/>
    <property type="evidence" value="ECO:0007669"/>
    <property type="project" value="InterPro"/>
</dbReference>
<dbReference type="Gene3D" id="3.40.50.300">
    <property type="entry name" value="P-loop containing nucleotide triphosphate hydrolases"/>
    <property type="match status" value="1"/>
</dbReference>
<protein>
    <submittedName>
        <fullName evidence="6">Polyketide synthase module</fullName>
    </submittedName>
</protein>
<dbReference type="PROSITE" id="PS00606">
    <property type="entry name" value="KS3_1"/>
    <property type="match status" value="1"/>
</dbReference>
<dbReference type="InterPro" id="IPR050091">
    <property type="entry name" value="PKS_NRPS_Biosynth_Enz"/>
</dbReference>
<dbReference type="GO" id="GO:0004312">
    <property type="term" value="F:fatty acid synthase activity"/>
    <property type="evidence" value="ECO:0007669"/>
    <property type="project" value="TreeGrafter"/>
</dbReference>
<dbReference type="InterPro" id="IPR036736">
    <property type="entry name" value="ACP-like_sf"/>
</dbReference>
<keyword evidence="1" id="KW-0596">Phosphopantetheine</keyword>
<dbReference type="GO" id="GO:0005886">
    <property type="term" value="C:plasma membrane"/>
    <property type="evidence" value="ECO:0007669"/>
    <property type="project" value="TreeGrafter"/>
</dbReference>
<dbReference type="InterPro" id="IPR018201">
    <property type="entry name" value="Ketoacyl_synth_AS"/>
</dbReference>
<feature type="domain" description="Carrier" evidence="4">
    <location>
        <begin position="1514"/>
        <end position="1588"/>
    </location>
</feature>
<dbReference type="InterPro" id="IPR029058">
    <property type="entry name" value="AB_hydrolase_fold"/>
</dbReference>
<dbReference type="SUPFAM" id="SSF52540">
    <property type="entry name" value="P-loop containing nucleoside triphosphate hydrolases"/>
    <property type="match status" value="1"/>
</dbReference>
<proteinExistence type="predicted"/>
<dbReference type="Pfam" id="PF00698">
    <property type="entry name" value="Acyl_transf_1"/>
    <property type="match status" value="1"/>
</dbReference>
<dbReference type="InterPro" id="IPR014030">
    <property type="entry name" value="Ketoacyl_synth_N"/>
</dbReference>
<dbReference type="SUPFAM" id="SSF55048">
    <property type="entry name" value="Probable ACP-binding domain of malonyl-CoA ACP transacylase"/>
    <property type="match status" value="1"/>
</dbReference>
<dbReference type="Gene3D" id="3.40.366.10">
    <property type="entry name" value="Malonyl-Coenzyme A Acyl Carrier Protein, domain 2"/>
    <property type="match status" value="1"/>
</dbReference>
<name>A0A1D8TZ75_9CYAN</name>
<dbReference type="InterPro" id="IPR020841">
    <property type="entry name" value="PKS_Beta-ketoAc_synthase_dom"/>
</dbReference>
<dbReference type="PANTHER" id="PTHR43775:SF37">
    <property type="entry name" value="SI:DKEY-61P9.11"/>
    <property type="match status" value="1"/>
</dbReference>
<organism evidence="6 7">
    <name type="scientific">Moorena producens PAL-8-15-08-1</name>
    <dbReference type="NCBI Taxonomy" id="1458985"/>
    <lineage>
        <taxon>Bacteria</taxon>
        <taxon>Bacillati</taxon>
        <taxon>Cyanobacteriota</taxon>
        <taxon>Cyanophyceae</taxon>
        <taxon>Coleofasciculales</taxon>
        <taxon>Coleofasciculaceae</taxon>
        <taxon>Moorena</taxon>
    </lineage>
</organism>
<dbReference type="InterPro" id="IPR001227">
    <property type="entry name" value="Ac_transferase_dom_sf"/>
</dbReference>
<dbReference type="InterPro" id="IPR016036">
    <property type="entry name" value="Malonyl_transacylase_ACP-bd"/>
</dbReference>
<dbReference type="Pfam" id="PF21394">
    <property type="entry name" value="Beta-ketacyl_N"/>
    <property type="match status" value="1"/>
</dbReference>
<evidence type="ECO:0000259" key="4">
    <source>
        <dbReference type="PROSITE" id="PS50075"/>
    </source>
</evidence>
<evidence type="ECO:0000256" key="1">
    <source>
        <dbReference type="ARBA" id="ARBA00022450"/>
    </source>
</evidence>
<evidence type="ECO:0000256" key="3">
    <source>
        <dbReference type="ARBA" id="ARBA00022679"/>
    </source>
</evidence>
<dbReference type="Pfam" id="PF22621">
    <property type="entry name" value="CurL-like_PKS_C"/>
    <property type="match status" value="1"/>
</dbReference>
<dbReference type="InterPro" id="IPR049490">
    <property type="entry name" value="C883_1060-like_KR_N"/>
</dbReference>
<evidence type="ECO:0000256" key="2">
    <source>
        <dbReference type="ARBA" id="ARBA00022553"/>
    </source>
</evidence>
<dbReference type="PROSITE" id="PS00012">
    <property type="entry name" value="PHOSPHOPANTETHEINE"/>
    <property type="match status" value="1"/>
</dbReference>
<dbReference type="PRINTS" id="PR00111">
    <property type="entry name" value="ABHYDROLASE"/>
</dbReference>
<dbReference type="Pfam" id="PF00561">
    <property type="entry name" value="Abhydrolase_1"/>
    <property type="match status" value="1"/>
</dbReference>
<dbReference type="SMART" id="SM00822">
    <property type="entry name" value="PKS_KR"/>
    <property type="match status" value="1"/>
</dbReference>
<dbReference type="InterPro" id="IPR016035">
    <property type="entry name" value="Acyl_Trfase/lysoPLipase"/>
</dbReference>
<dbReference type="ESTHER" id="9cyan-d0e8e2">
    <property type="family name" value="6_AlphaBeta_hydrolase"/>
</dbReference>
<dbReference type="InterPro" id="IPR027417">
    <property type="entry name" value="P-loop_NTPase"/>
</dbReference>
<dbReference type="InterPro" id="IPR020806">
    <property type="entry name" value="PKS_PP-bd"/>
</dbReference>
<dbReference type="SUPFAM" id="SSF53474">
    <property type="entry name" value="alpha/beta-Hydrolases"/>
    <property type="match status" value="1"/>
</dbReference>
<dbReference type="InterPro" id="IPR016039">
    <property type="entry name" value="Thiolase-like"/>
</dbReference>
<dbReference type="PROSITE" id="PS50075">
    <property type="entry name" value="CARRIER"/>
    <property type="match status" value="1"/>
</dbReference>